<feature type="compositionally biased region" description="Acidic residues" evidence="1">
    <location>
        <begin position="59"/>
        <end position="71"/>
    </location>
</feature>
<evidence type="ECO:0000313" key="3">
    <source>
        <dbReference type="Proteomes" id="UP000504636"/>
    </source>
</evidence>
<feature type="region of interest" description="Disordered" evidence="1">
    <location>
        <begin position="1"/>
        <end position="92"/>
    </location>
</feature>
<dbReference type="EMBL" id="MU003720">
    <property type="protein sequence ID" value="KAF2803008.1"/>
    <property type="molecule type" value="Genomic_DNA"/>
</dbReference>
<organism evidence="2">
    <name type="scientific">Mytilinidion resinicola</name>
    <dbReference type="NCBI Taxonomy" id="574789"/>
    <lineage>
        <taxon>Eukaryota</taxon>
        <taxon>Fungi</taxon>
        <taxon>Dikarya</taxon>
        <taxon>Ascomycota</taxon>
        <taxon>Pezizomycotina</taxon>
        <taxon>Dothideomycetes</taxon>
        <taxon>Pleosporomycetidae</taxon>
        <taxon>Mytilinidiales</taxon>
        <taxon>Mytilinidiaceae</taxon>
        <taxon>Mytilinidion</taxon>
    </lineage>
</organism>
<evidence type="ECO:0008006" key="5">
    <source>
        <dbReference type="Google" id="ProtNLM"/>
    </source>
</evidence>
<sequence length="137" mass="15181">MSTSGREPTPADGVPSSDLRKRARSLCSSSVGSGTDEDGISDDGHRRLRDNGYGSDGSSGDDNDDEDDDDGYGDHGGKSSATGRRNRRWEREEERRLLAWRRDGKPLAWIADRLDRTEGAVYLRWHTLQRSAQGEAD</sequence>
<dbReference type="GeneID" id="54467099"/>
<keyword evidence="3" id="KW-1185">Reference proteome</keyword>
<reference evidence="4" key="2">
    <citation type="submission" date="2020-04" db="EMBL/GenBank/DDBJ databases">
        <authorList>
            <consortium name="NCBI Genome Project"/>
        </authorList>
    </citation>
    <scope>NUCLEOTIDE SEQUENCE</scope>
    <source>
        <strain evidence="4">CBS 304.34</strain>
    </source>
</reference>
<proteinExistence type="predicted"/>
<protein>
    <recommendedName>
        <fullName evidence="5">Myb-like domain-containing protein</fullName>
    </recommendedName>
</protein>
<reference evidence="4" key="3">
    <citation type="submission" date="2025-04" db="UniProtKB">
        <authorList>
            <consortium name="RefSeq"/>
        </authorList>
    </citation>
    <scope>IDENTIFICATION</scope>
    <source>
        <strain evidence="4">CBS 304.34</strain>
    </source>
</reference>
<evidence type="ECO:0000256" key="1">
    <source>
        <dbReference type="SAM" id="MobiDB-lite"/>
    </source>
</evidence>
<evidence type="ECO:0000313" key="2">
    <source>
        <dbReference type="EMBL" id="KAF2803008.1"/>
    </source>
</evidence>
<dbReference type="AlphaFoldDB" id="A0A6A6Y3A6"/>
<gene>
    <name evidence="2 4" type="ORF">BDZ99DRAFT_527097</name>
</gene>
<dbReference type="RefSeq" id="XP_033569972.1">
    <property type="nucleotide sequence ID" value="XM_033726206.1"/>
</dbReference>
<dbReference type="Proteomes" id="UP000504636">
    <property type="component" value="Unplaced"/>
</dbReference>
<name>A0A6A6Y3A6_9PEZI</name>
<reference evidence="2 4" key="1">
    <citation type="journal article" date="2020" name="Stud. Mycol.">
        <title>101 Dothideomycetes genomes: a test case for predicting lifestyles and emergence of pathogens.</title>
        <authorList>
            <person name="Haridas S."/>
            <person name="Albert R."/>
            <person name="Binder M."/>
            <person name="Bloem J."/>
            <person name="Labutti K."/>
            <person name="Salamov A."/>
            <person name="Andreopoulos B."/>
            <person name="Baker S."/>
            <person name="Barry K."/>
            <person name="Bills G."/>
            <person name="Bluhm B."/>
            <person name="Cannon C."/>
            <person name="Castanera R."/>
            <person name="Culley D."/>
            <person name="Daum C."/>
            <person name="Ezra D."/>
            <person name="Gonzalez J."/>
            <person name="Henrissat B."/>
            <person name="Kuo A."/>
            <person name="Liang C."/>
            <person name="Lipzen A."/>
            <person name="Lutzoni F."/>
            <person name="Magnuson J."/>
            <person name="Mondo S."/>
            <person name="Nolan M."/>
            <person name="Ohm R."/>
            <person name="Pangilinan J."/>
            <person name="Park H.-J."/>
            <person name="Ramirez L."/>
            <person name="Alfaro M."/>
            <person name="Sun H."/>
            <person name="Tritt A."/>
            <person name="Yoshinaga Y."/>
            <person name="Zwiers L.-H."/>
            <person name="Turgeon B."/>
            <person name="Goodwin S."/>
            <person name="Spatafora J."/>
            <person name="Crous P."/>
            <person name="Grigoriev I."/>
        </authorList>
    </citation>
    <scope>NUCLEOTIDE SEQUENCE</scope>
    <source>
        <strain evidence="2 4">CBS 304.34</strain>
    </source>
</reference>
<accession>A0A6A6Y3A6</accession>
<evidence type="ECO:0000313" key="4">
    <source>
        <dbReference type="RefSeq" id="XP_033569972.1"/>
    </source>
</evidence>